<dbReference type="PROSITE" id="PS00636">
    <property type="entry name" value="DNAJ_1"/>
    <property type="match status" value="1"/>
</dbReference>
<feature type="compositionally biased region" description="Low complexity" evidence="6">
    <location>
        <begin position="240"/>
        <end position="250"/>
    </location>
</feature>
<keyword evidence="4" id="KW-1133">Transmembrane helix</keyword>
<dbReference type="PRINTS" id="PR00625">
    <property type="entry name" value="JDOMAIN"/>
</dbReference>
<dbReference type="InterPro" id="IPR015399">
    <property type="entry name" value="DUF1977_DnaJ-like"/>
</dbReference>
<dbReference type="FunFam" id="1.10.287.110:FF:000070">
    <property type="entry name" value="Endoplasmic reticulum protein, putative"/>
    <property type="match status" value="1"/>
</dbReference>
<dbReference type="Pfam" id="PF00226">
    <property type="entry name" value="DnaJ"/>
    <property type="match status" value="1"/>
</dbReference>
<accession>A0A267G5T4</accession>
<protein>
    <recommendedName>
        <fullName evidence="7">J domain-containing protein</fullName>
    </recommendedName>
</protein>
<dbReference type="GO" id="GO:0005789">
    <property type="term" value="C:endoplasmic reticulum membrane"/>
    <property type="evidence" value="ECO:0007669"/>
    <property type="project" value="UniProtKB-SubCell"/>
</dbReference>
<feature type="compositionally biased region" description="Low complexity" evidence="6">
    <location>
        <begin position="60"/>
        <end position="89"/>
    </location>
</feature>
<dbReference type="SUPFAM" id="SSF46565">
    <property type="entry name" value="Chaperone J-domain"/>
    <property type="match status" value="1"/>
</dbReference>
<dbReference type="GO" id="GO:0071218">
    <property type="term" value="P:cellular response to misfolded protein"/>
    <property type="evidence" value="ECO:0007669"/>
    <property type="project" value="TreeGrafter"/>
</dbReference>
<dbReference type="CDD" id="cd06257">
    <property type="entry name" value="DnaJ"/>
    <property type="match status" value="1"/>
</dbReference>
<dbReference type="InterPro" id="IPR018253">
    <property type="entry name" value="DnaJ_domain_CS"/>
</dbReference>
<dbReference type="Gene3D" id="1.10.287.110">
    <property type="entry name" value="DnaJ domain"/>
    <property type="match status" value="1"/>
</dbReference>
<gene>
    <name evidence="8" type="ORF">BOX15_Mlig029719g2</name>
</gene>
<dbReference type="STRING" id="282301.A0A267G5T4"/>
<dbReference type="Proteomes" id="UP000215902">
    <property type="component" value="Unassembled WGS sequence"/>
</dbReference>
<dbReference type="InterPro" id="IPR001623">
    <property type="entry name" value="DnaJ_domain"/>
</dbReference>
<dbReference type="GO" id="GO:0030544">
    <property type="term" value="F:Hsp70 protein binding"/>
    <property type="evidence" value="ECO:0007669"/>
    <property type="project" value="TreeGrafter"/>
</dbReference>
<evidence type="ECO:0000256" key="3">
    <source>
        <dbReference type="ARBA" id="ARBA00022824"/>
    </source>
</evidence>
<feature type="domain" description="J" evidence="7">
    <location>
        <begin position="113"/>
        <end position="177"/>
    </location>
</feature>
<comment type="caution">
    <text evidence="8">The sequence shown here is derived from an EMBL/GenBank/DDBJ whole genome shotgun (WGS) entry which is preliminary data.</text>
</comment>
<comment type="subcellular location">
    <subcellularLocation>
        <location evidence="1">Endoplasmic reticulum membrane</location>
        <topology evidence="1">Single-pass membrane protein</topology>
    </subcellularLocation>
</comment>
<dbReference type="PANTHER" id="PTHR43908:SF3">
    <property type="entry name" value="AT29763P-RELATED"/>
    <property type="match status" value="1"/>
</dbReference>
<dbReference type="InterPro" id="IPR051100">
    <property type="entry name" value="DnaJ_subfamily_B/C"/>
</dbReference>
<evidence type="ECO:0000256" key="1">
    <source>
        <dbReference type="ARBA" id="ARBA00004389"/>
    </source>
</evidence>
<feature type="region of interest" description="Disordered" evidence="6">
    <location>
        <begin position="51"/>
        <end position="98"/>
    </location>
</feature>
<feature type="region of interest" description="Disordered" evidence="6">
    <location>
        <begin position="233"/>
        <end position="252"/>
    </location>
</feature>
<dbReference type="SMART" id="SM00271">
    <property type="entry name" value="DnaJ"/>
    <property type="match status" value="1"/>
</dbReference>
<keyword evidence="3" id="KW-0256">Endoplasmic reticulum</keyword>
<keyword evidence="5" id="KW-0472">Membrane</keyword>
<evidence type="ECO:0000313" key="8">
    <source>
        <dbReference type="EMBL" id="PAA80744.1"/>
    </source>
</evidence>
<evidence type="ECO:0000256" key="2">
    <source>
        <dbReference type="ARBA" id="ARBA00022692"/>
    </source>
</evidence>
<evidence type="ECO:0000256" key="4">
    <source>
        <dbReference type="ARBA" id="ARBA00022989"/>
    </source>
</evidence>
<proteinExistence type="predicted"/>
<dbReference type="AlphaFoldDB" id="A0A267G5T4"/>
<dbReference type="PANTHER" id="PTHR43908">
    <property type="entry name" value="AT29763P-RELATED"/>
    <property type="match status" value="1"/>
</dbReference>
<dbReference type="EMBL" id="NIVC01000568">
    <property type="protein sequence ID" value="PAA80744.1"/>
    <property type="molecule type" value="Genomic_DNA"/>
</dbReference>
<keyword evidence="2" id="KW-0812">Transmembrane</keyword>
<organism evidence="8 9">
    <name type="scientific">Macrostomum lignano</name>
    <dbReference type="NCBI Taxonomy" id="282301"/>
    <lineage>
        <taxon>Eukaryota</taxon>
        <taxon>Metazoa</taxon>
        <taxon>Spiralia</taxon>
        <taxon>Lophotrochozoa</taxon>
        <taxon>Platyhelminthes</taxon>
        <taxon>Rhabditophora</taxon>
        <taxon>Macrostomorpha</taxon>
        <taxon>Macrostomida</taxon>
        <taxon>Macrostomidae</taxon>
        <taxon>Macrostomum</taxon>
    </lineage>
</organism>
<dbReference type="InterPro" id="IPR036869">
    <property type="entry name" value="J_dom_sf"/>
</dbReference>
<dbReference type="OrthoDB" id="442087at2759"/>
<evidence type="ECO:0000256" key="5">
    <source>
        <dbReference type="ARBA" id="ARBA00023136"/>
    </source>
</evidence>
<name>A0A267G5T4_9PLAT</name>
<reference evidence="8 9" key="1">
    <citation type="submission" date="2017-06" db="EMBL/GenBank/DDBJ databases">
        <title>A platform for efficient transgenesis in Macrostomum lignano, a flatworm model organism for stem cell research.</title>
        <authorList>
            <person name="Berezikov E."/>
        </authorList>
    </citation>
    <scope>NUCLEOTIDE SEQUENCE [LARGE SCALE GENOMIC DNA]</scope>
    <source>
        <strain evidence="8">DV1</strain>
        <tissue evidence="8">Whole organism</tissue>
    </source>
</reference>
<evidence type="ECO:0000256" key="6">
    <source>
        <dbReference type="SAM" id="MobiDB-lite"/>
    </source>
</evidence>
<evidence type="ECO:0000313" key="9">
    <source>
        <dbReference type="Proteomes" id="UP000215902"/>
    </source>
</evidence>
<dbReference type="Pfam" id="PF09320">
    <property type="entry name" value="DUF1977"/>
    <property type="match status" value="1"/>
</dbReference>
<keyword evidence="9" id="KW-1185">Reference proteome</keyword>
<dbReference type="PROSITE" id="PS50076">
    <property type="entry name" value="DNAJ_2"/>
    <property type="match status" value="1"/>
</dbReference>
<sequence>MEGNRDESLKCLAIARSALSAADFAKAARFADKAVRLYPSDEAQKLVQKIAADAERHRQPSAAPSGGAAPTSASSTSSKSRTSPASAASGHRVERNYTDEQVAEVRKIRQAANYYAILGVAKDAGDEDLKRAYRKLALRFHPDKNKAPGAAEAFKAIGNAYSVLSDSQKRKRYDLFGPESAQQSSSAAARRRGFHSNSASNGGFYYESTFEPDVSAEEIFNMFFGGGFPSREVRRRARQQQRQQQQQQQQHSFGHYGYRYSSQDFQQGEASWTANYSVLLQLGPILLLILISVASTVLQRDPWYSLTQTTKFNQQRATSQYSVPYFVKPNFDSDFTGSLQHLETEIIQDYAHRLKSRCYQEKSYKMSMMHRAQFYSDSRAYQKATELQTPSCETFESVFGGG</sequence>
<evidence type="ECO:0000259" key="7">
    <source>
        <dbReference type="PROSITE" id="PS50076"/>
    </source>
</evidence>